<name>A0ACA9QTZ4_9GLOM</name>
<protein>
    <submittedName>
        <fullName evidence="1">7158_t:CDS:1</fullName>
    </submittedName>
</protein>
<comment type="caution">
    <text evidence="1">The sequence shown here is derived from an EMBL/GenBank/DDBJ whole genome shotgun (WGS) entry which is preliminary data.</text>
</comment>
<sequence length="163" mass="18007">SDVFDNATLILPHLSHATTVSAPLLTFLVVTLLLLLPALPLLPLRPIAFVAGIFPFILTHPTTQRILPPLLHAARKVYLINVQRIIDNDRLDDAVWSAPMKEVELWENERWSMSAGTGEPGWSKANLKRGERKGWSRRRDGWSDADALGGRVKGAQASLTQGS</sequence>
<dbReference type="Proteomes" id="UP000789525">
    <property type="component" value="Unassembled WGS sequence"/>
</dbReference>
<feature type="non-terminal residue" evidence="1">
    <location>
        <position position="1"/>
    </location>
</feature>
<reference evidence="1" key="1">
    <citation type="submission" date="2021-06" db="EMBL/GenBank/DDBJ databases">
        <authorList>
            <person name="Kallberg Y."/>
            <person name="Tangrot J."/>
            <person name="Rosling A."/>
        </authorList>
    </citation>
    <scope>NUCLEOTIDE SEQUENCE</scope>
    <source>
        <strain evidence="1">CL356</strain>
    </source>
</reference>
<dbReference type="EMBL" id="CAJVPT010060255">
    <property type="protein sequence ID" value="CAG8763369.1"/>
    <property type="molecule type" value="Genomic_DNA"/>
</dbReference>
<accession>A0ACA9QTZ4</accession>
<gene>
    <name evidence="1" type="ORF">ACOLOM_LOCUS13308</name>
</gene>
<evidence type="ECO:0000313" key="1">
    <source>
        <dbReference type="EMBL" id="CAG8763369.1"/>
    </source>
</evidence>
<proteinExistence type="predicted"/>
<organism evidence="1 2">
    <name type="scientific">Acaulospora colombiana</name>
    <dbReference type="NCBI Taxonomy" id="27376"/>
    <lineage>
        <taxon>Eukaryota</taxon>
        <taxon>Fungi</taxon>
        <taxon>Fungi incertae sedis</taxon>
        <taxon>Mucoromycota</taxon>
        <taxon>Glomeromycotina</taxon>
        <taxon>Glomeromycetes</taxon>
        <taxon>Diversisporales</taxon>
        <taxon>Acaulosporaceae</taxon>
        <taxon>Acaulospora</taxon>
    </lineage>
</organism>
<evidence type="ECO:0000313" key="2">
    <source>
        <dbReference type="Proteomes" id="UP000789525"/>
    </source>
</evidence>
<keyword evidence="2" id="KW-1185">Reference proteome</keyword>